<reference evidence="4" key="2">
    <citation type="submission" date="2018-05" db="EMBL/GenBank/DDBJ databases">
        <title>OpunRS2 (Oryza punctata Reference Sequence Version 2).</title>
        <authorList>
            <person name="Zhang J."/>
            <person name="Kudrna D."/>
            <person name="Lee S."/>
            <person name="Talag J."/>
            <person name="Welchert J."/>
            <person name="Wing R.A."/>
        </authorList>
    </citation>
    <scope>NUCLEOTIDE SEQUENCE [LARGE SCALE GENOMIC DNA]</scope>
</reference>
<evidence type="ECO:0000256" key="1">
    <source>
        <dbReference type="ARBA" id="ARBA00007345"/>
    </source>
</evidence>
<dbReference type="InterPro" id="IPR023575">
    <property type="entry name" value="Ribosomal_uS19_SF"/>
</dbReference>
<dbReference type="EnsemblPlants" id="OPUNC07G05230.1">
    <property type="protein sequence ID" value="OPUNC07G05230.1"/>
    <property type="gene ID" value="OPUNC07G05230"/>
</dbReference>
<proteinExistence type="inferred from homology"/>
<organism evidence="4">
    <name type="scientific">Oryza punctata</name>
    <name type="common">Red rice</name>
    <dbReference type="NCBI Taxonomy" id="4537"/>
    <lineage>
        <taxon>Eukaryota</taxon>
        <taxon>Viridiplantae</taxon>
        <taxon>Streptophyta</taxon>
        <taxon>Embryophyta</taxon>
        <taxon>Tracheophyta</taxon>
        <taxon>Spermatophyta</taxon>
        <taxon>Magnoliopsida</taxon>
        <taxon>Liliopsida</taxon>
        <taxon>Poales</taxon>
        <taxon>Poaceae</taxon>
        <taxon>BOP clade</taxon>
        <taxon>Oryzoideae</taxon>
        <taxon>Oryzeae</taxon>
        <taxon>Oryzinae</taxon>
        <taxon>Oryza</taxon>
    </lineage>
</organism>
<evidence type="ECO:0000256" key="2">
    <source>
        <dbReference type="ARBA" id="ARBA00022980"/>
    </source>
</evidence>
<dbReference type="SUPFAM" id="SSF54570">
    <property type="entry name" value="Ribosomal protein S19"/>
    <property type="match status" value="1"/>
</dbReference>
<sequence>MQRAARLGLNSQHGGKTVGDLGALYIAEEEFEPQNDSVTADSVARLNKSLTDSDRLRASRDQGELVRESELQVWKQRAGWTMWTVAVATALTEHHEHYFGKARGPKPVRTHLRNMIIVPEMIGSTVGIYNSKTFNQTTVYFQHSIILHINSTLIPRRNQGRVDFT</sequence>
<keyword evidence="2" id="KW-0689">Ribosomal protein</keyword>
<dbReference type="GO" id="GO:0006412">
    <property type="term" value="P:translation"/>
    <property type="evidence" value="ECO:0007669"/>
    <property type="project" value="InterPro"/>
</dbReference>
<dbReference type="GO" id="GO:0003735">
    <property type="term" value="F:structural constituent of ribosome"/>
    <property type="evidence" value="ECO:0007669"/>
    <property type="project" value="InterPro"/>
</dbReference>
<dbReference type="Proteomes" id="UP000026962">
    <property type="component" value="Chromosome 7"/>
</dbReference>
<accession>A0A0E0LHX1</accession>
<evidence type="ECO:0000256" key="3">
    <source>
        <dbReference type="ARBA" id="ARBA00023274"/>
    </source>
</evidence>
<dbReference type="HOGENOM" id="CLU_1613495_0_0_1"/>
<dbReference type="AlphaFoldDB" id="A0A0E0LHX1"/>
<dbReference type="Pfam" id="PF00203">
    <property type="entry name" value="Ribosomal_S19"/>
    <property type="match status" value="1"/>
</dbReference>
<reference evidence="4" key="1">
    <citation type="submission" date="2015-04" db="UniProtKB">
        <authorList>
            <consortium name="EnsemblPlants"/>
        </authorList>
    </citation>
    <scope>IDENTIFICATION</scope>
</reference>
<evidence type="ECO:0000313" key="5">
    <source>
        <dbReference type="Proteomes" id="UP000026962"/>
    </source>
</evidence>
<dbReference type="STRING" id="4537.A0A0E0LHX1"/>
<dbReference type="Gene3D" id="3.30.860.10">
    <property type="entry name" value="30s Ribosomal Protein S19, Chain A"/>
    <property type="match status" value="1"/>
</dbReference>
<evidence type="ECO:0000313" key="4">
    <source>
        <dbReference type="EnsemblPlants" id="OPUNC07G05230.1"/>
    </source>
</evidence>
<comment type="similarity">
    <text evidence="1">Belongs to the universal ribosomal protein uS19 family.</text>
</comment>
<dbReference type="PANTHER" id="PTHR11880">
    <property type="entry name" value="RIBOSOMAL PROTEIN S19P FAMILY MEMBER"/>
    <property type="match status" value="1"/>
</dbReference>
<keyword evidence="5" id="KW-1185">Reference proteome</keyword>
<dbReference type="eggNOG" id="KOG0898">
    <property type="taxonomic scope" value="Eukaryota"/>
</dbReference>
<dbReference type="PANTHER" id="PTHR11880:SF2">
    <property type="entry name" value="SMALL RIBOSOMAL SUBUNIT PROTEIN US19"/>
    <property type="match status" value="1"/>
</dbReference>
<name>A0A0E0LHX1_ORYPU</name>
<dbReference type="Gramene" id="OPUNC07G05230.1">
    <property type="protein sequence ID" value="OPUNC07G05230.1"/>
    <property type="gene ID" value="OPUNC07G05230"/>
</dbReference>
<dbReference type="GO" id="GO:0022627">
    <property type="term" value="C:cytosolic small ribosomal subunit"/>
    <property type="evidence" value="ECO:0007669"/>
    <property type="project" value="TreeGrafter"/>
</dbReference>
<keyword evidence="3" id="KW-0687">Ribonucleoprotein</keyword>
<dbReference type="GO" id="GO:0000028">
    <property type="term" value="P:ribosomal small subunit assembly"/>
    <property type="evidence" value="ECO:0007669"/>
    <property type="project" value="TreeGrafter"/>
</dbReference>
<protein>
    <submittedName>
        <fullName evidence="4">Uncharacterized protein</fullName>
    </submittedName>
</protein>
<dbReference type="InterPro" id="IPR002222">
    <property type="entry name" value="Ribosomal_uS19"/>
</dbReference>